<dbReference type="Pfam" id="PF16646">
    <property type="entry name" value="AXIN1_TNKS_BD"/>
    <property type="match status" value="1"/>
</dbReference>
<dbReference type="InterPro" id="IPR038207">
    <property type="entry name" value="DIX_dom_sf"/>
</dbReference>
<feature type="region of interest" description="Disordered" evidence="8">
    <location>
        <begin position="368"/>
        <end position="397"/>
    </location>
</feature>
<dbReference type="GO" id="GO:0008013">
    <property type="term" value="F:beta-catenin binding"/>
    <property type="evidence" value="ECO:0007669"/>
    <property type="project" value="TreeGrafter"/>
</dbReference>
<evidence type="ECO:0000256" key="5">
    <source>
        <dbReference type="ARBA" id="ARBA00022765"/>
    </source>
</evidence>
<dbReference type="EMBL" id="UYJE01002616">
    <property type="protein sequence ID" value="VDI12311.1"/>
    <property type="molecule type" value="Genomic_DNA"/>
</dbReference>
<evidence type="ECO:0000256" key="3">
    <source>
        <dbReference type="ARBA" id="ARBA00022553"/>
    </source>
</evidence>
<feature type="region of interest" description="Disordered" evidence="8">
    <location>
        <begin position="532"/>
        <end position="589"/>
    </location>
</feature>
<evidence type="ECO:0000256" key="8">
    <source>
        <dbReference type="SAM" id="MobiDB-lite"/>
    </source>
</evidence>
<dbReference type="PANTHER" id="PTHR46102">
    <property type="entry name" value="AXIN"/>
    <property type="match status" value="1"/>
</dbReference>
<keyword evidence="4 7" id="KW-0879">Wnt signaling pathway</keyword>
<dbReference type="PROSITE" id="PS50841">
    <property type="entry name" value="DIX"/>
    <property type="match status" value="1"/>
</dbReference>
<dbReference type="Proteomes" id="UP000596742">
    <property type="component" value="Unassembled WGS sequence"/>
</dbReference>
<evidence type="ECO:0000256" key="6">
    <source>
        <dbReference type="ARBA" id="ARBA00022843"/>
    </source>
</evidence>
<dbReference type="PANTHER" id="PTHR46102:SF2">
    <property type="entry name" value="AXIN"/>
    <property type="match status" value="1"/>
</dbReference>
<dbReference type="GO" id="GO:0005634">
    <property type="term" value="C:nucleus"/>
    <property type="evidence" value="ECO:0007669"/>
    <property type="project" value="TreeGrafter"/>
</dbReference>
<dbReference type="GO" id="GO:0030877">
    <property type="term" value="C:beta-catenin destruction complex"/>
    <property type="evidence" value="ECO:0007669"/>
    <property type="project" value="TreeGrafter"/>
</dbReference>
<dbReference type="SMART" id="SM00315">
    <property type="entry name" value="RGS"/>
    <property type="match status" value="1"/>
</dbReference>
<dbReference type="GO" id="GO:0060090">
    <property type="term" value="F:molecular adaptor activity"/>
    <property type="evidence" value="ECO:0007669"/>
    <property type="project" value="TreeGrafter"/>
</dbReference>
<feature type="compositionally biased region" description="Low complexity" evidence="8">
    <location>
        <begin position="292"/>
        <end position="301"/>
    </location>
</feature>
<protein>
    <submittedName>
        <fullName evidence="11">Axin 1</fullName>
    </submittedName>
</protein>
<dbReference type="InterPro" id="IPR036305">
    <property type="entry name" value="RGS_sf"/>
</dbReference>
<dbReference type="Pfam" id="PF08833">
    <property type="entry name" value="Axin_b-cat_bind"/>
    <property type="match status" value="1"/>
</dbReference>
<feature type="region of interest" description="Disordered" evidence="8">
    <location>
        <begin position="414"/>
        <end position="440"/>
    </location>
</feature>
<feature type="domain" description="RGS" evidence="9">
    <location>
        <begin position="162"/>
        <end position="283"/>
    </location>
</feature>
<dbReference type="GO" id="GO:0005737">
    <property type="term" value="C:cytoplasm"/>
    <property type="evidence" value="ECO:0007669"/>
    <property type="project" value="UniProtKB-SubCell"/>
</dbReference>
<evidence type="ECO:0000313" key="12">
    <source>
        <dbReference type="Proteomes" id="UP000596742"/>
    </source>
</evidence>
<dbReference type="SMART" id="SM00021">
    <property type="entry name" value="DAX"/>
    <property type="match status" value="1"/>
</dbReference>
<feature type="region of interest" description="Disordered" evidence="8">
    <location>
        <begin position="48"/>
        <end position="118"/>
    </location>
</feature>
<comment type="caution">
    <text evidence="11">The sequence shown here is derived from an EMBL/GenBank/DDBJ whole genome shotgun (WGS) entry which is preliminary data.</text>
</comment>
<evidence type="ECO:0000256" key="1">
    <source>
        <dbReference type="ARBA" id="ARBA00004496"/>
    </source>
</evidence>
<feature type="compositionally biased region" description="Basic and acidic residues" evidence="8">
    <location>
        <begin position="761"/>
        <end position="771"/>
    </location>
</feature>
<dbReference type="GO" id="GO:0005886">
    <property type="term" value="C:plasma membrane"/>
    <property type="evidence" value="ECO:0007669"/>
    <property type="project" value="TreeGrafter"/>
</dbReference>
<dbReference type="PRINTS" id="PR01301">
    <property type="entry name" value="RGSPROTEIN"/>
</dbReference>
<dbReference type="SUPFAM" id="SSF54236">
    <property type="entry name" value="Ubiquitin-like"/>
    <property type="match status" value="1"/>
</dbReference>
<dbReference type="InterPro" id="IPR024066">
    <property type="entry name" value="RGS_subdom1/3"/>
</dbReference>
<dbReference type="GO" id="GO:0019901">
    <property type="term" value="F:protein kinase binding"/>
    <property type="evidence" value="ECO:0007669"/>
    <property type="project" value="TreeGrafter"/>
</dbReference>
<dbReference type="InterPro" id="IPR014936">
    <property type="entry name" value="Axin_b-cat-bd"/>
</dbReference>
<dbReference type="GO" id="GO:0032436">
    <property type="term" value="P:positive regulation of proteasomal ubiquitin-dependent protein catabolic process"/>
    <property type="evidence" value="ECO:0007669"/>
    <property type="project" value="TreeGrafter"/>
</dbReference>
<dbReference type="InterPro" id="IPR001158">
    <property type="entry name" value="DIX"/>
</dbReference>
<feature type="domain" description="DIX" evidence="10">
    <location>
        <begin position="840"/>
        <end position="923"/>
    </location>
</feature>
<evidence type="ECO:0000259" key="9">
    <source>
        <dbReference type="PROSITE" id="PS50132"/>
    </source>
</evidence>
<dbReference type="GO" id="GO:0048468">
    <property type="term" value="P:cell development"/>
    <property type="evidence" value="ECO:0007669"/>
    <property type="project" value="TreeGrafter"/>
</dbReference>
<keyword evidence="12" id="KW-1185">Reference proteome</keyword>
<dbReference type="GO" id="GO:0031625">
    <property type="term" value="F:ubiquitin protein ligase binding"/>
    <property type="evidence" value="ECO:0007669"/>
    <property type="project" value="TreeGrafter"/>
</dbReference>
<dbReference type="InterPro" id="IPR029071">
    <property type="entry name" value="Ubiquitin-like_domsf"/>
</dbReference>
<keyword evidence="6" id="KW-0832">Ubl conjugation</keyword>
<feature type="region of interest" description="Disordered" evidence="8">
    <location>
        <begin position="624"/>
        <end position="812"/>
    </location>
</feature>
<dbReference type="GO" id="GO:0016055">
    <property type="term" value="P:Wnt signaling pathway"/>
    <property type="evidence" value="ECO:0007669"/>
    <property type="project" value="UniProtKB-KW"/>
</dbReference>
<dbReference type="Gene3D" id="1.10.196.10">
    <property type="match status" value="1"/>
</dbReference>
<dbReference type="AlphaFoldDB" id="A0A8B6D1R3"/>
<feature type="compositionally biased region" description="Basic and acidic residues" evidence="8">
    <location>
        <begin position="628"/>
        <end position="643"/>
    </location>
</feature>
<feature type="compositionally biased region" description="Polar residues" evidence="8">
    <location>
        <begin position="368"/>
        <end position="383"/>
    </location>
</feature>
<gene>
    <name evidence="11" type="ORF">MGAL_10B059718</name>
</gene>
<dbReference type="Gene3D" id="1.10.167.10">
    <property type="entry name" value="Regulator of G-protein Signalling 4, domain 2"/>
    <property type="match status" value="1"/>
</dbReference>
<dbReference type="Pfam" id="PF00615">
    <property type="entry name" value="RGS"/>
    <property type="match status" value="1"/>
</dbReference>
<accession>A0A8B6D1R3</accession>
<dbReference type="InterPro" id="IPR016137">
    <property type="entry name" value="RGS"/>
</dbReference>
<feature type="region of interest" description="Disordered" evidence="8">
    <location>
        <begin position="478"/>
        <end position="505"/>
    </location>
</feature>
<feature type="compositionally biased region" description="Low complexity" evidence="8">
    <location>
        <begin position="489"/>
        <end position="504"/>
    </location>
</feature>
<keyword evidence="2" id="KW-0963">Cytoplasm</keyword>
<organism evidence="11 12">
    <name type="scientific">Mytilus galloprovincialis</name>
    <name type="common">Mediterranean mussel</name>
    <dbReference type="NCBI Taxonomy" id="29158"/>
    <lineage>
        <taxon>Eukaryota</taxon>
        <taxon>Metazoa</taxon>
        <taxon>Spiralia</taxon>
        <taxon>Lophotrochozoa</taxon>
        <taxon>Mollusca</taxon>
        <taxon>Bivalvia</taxon>
        <taxon>Autobranchia</taxon>
        <taxon>Pteriomorphia</taxon>
        <taxon>Mytilida</taxon>
        <taxon>Mytiloidea</taxon>
        <taxon>Mytilidae</taxon>
        <taxon>Mytilinae</taxon>
        <taxon>Mytilus</taxon>
    </lineage>
</organism>
<proteinExistence type="predicted"/>
<reference evidence="11" key="1">
    <citation type="submission" date="2018-11" db="EMBL/GenBank/DDBJ databases">
        <authorList>
            <person name="Alioto T."/>
            <person name="Alioto T."/>
        </authorList>
    </citation>
    <scope>NUCLEOTIDE SEQUENCE</scope>
</reference>
<name>A0A8B6D1R3_MYTGA</name>
<evidence type="ECO:0000259" key="10">
    <source>
        <dbReference type="PROSITE" id="PS50841"/>
    </source>
</evidence>
<sequence length="923" mass="103219">MSFFQTLTSSKPQCQHFNRKKKYELTETQSWVVSSNMTSSRVCQFLSESGGSNFTETAPRPPVPGEENEIQSNGGLSTKSSESHKSNKSCKSGGSNRDITTHSPAATPRRSMKDKSLISNQSCCVDDEDMTAPLGFEPEGSVSNSPPFTENSTPPYMKWAENLSYLLEDRDGVHLFKQFLENEDFKCYSVDFYFACEGLKRKPPDDVANIQSIIRAIHKKYIKTDKLPCISELTRHYIHEKLQKRTFAAGQGIFDKAQMEVEEHMRKNTYPLFLKSDLFVQYIQKEGERSPKSTSTSGSNSVRPVSGPLPTLLEDQELNNVSCCDMDGPPSASKTCVKRVVNEPFNFSYPSVPRVPSIPHTYQSYAPTSLQDSEIQSISSASDALTDDTRSQTDSSIDGDLYKHKRMRRKLRLKAEQNKESNFNQPFIPRTNRPPKDRNIAETDPKAFAEVLIDRLKKVEQKQENDERIRANMSRVLDESDIDNPGNRSMTSSFSQNNNTTSGSVLPLMTSTVIDEENADSILEEHCSRIWESSAQQTPSLSPGRHSPPNTKPKSPDRNKKMQSLPSASRTLHHKKRPDYHSSFDSGMGDEKAIETHRHIHHHHHHHHTKESRCKIESDAQKVYVGNDKGRGSRKHSDTESKFDSGVSMIDSIPSMPNMKDPSSEKVLNWMMDSDRMGGTNTADSDKASSQKRVRSTASSTPAPRKQISKKSGHGASRSASVDRSAMMSAPPPPGAMPSQPFMQDPSMPILQPTSTTVQLEEAKRRLEESRTVPPVKSKSFGGIPAAKEKKPNTTSQGNMKPLPTTRTVPCDLDMSFDTTAVDKKKKSPNSSANTSGSTGEEIVIGYYFCQEPIPYKITVPGHNVTLAQFKHLIGRTGNYRYFFKKKSNEFGEEGAVYEEIKNDSEILPLWDGRIIAKVTKND</sequence>
<evidence type="ECO:0000256" key="4">
    <source>
        <dbReference type="ARBA" id="ARBA00022687"/>
    </source>
</evidence>
<dbReference type="InterPro" id="IPR043581">
    <property type="entry name" value="Axin-like"/>
</dbReference>
<evidence type="ECO:0000256" key="2">
    <source>
        <dbReference type="ARBA" id="ARBA00022490"/>
    </source>
</evidence>
<dbReference type="GO" id="GO:0090090">
    <property type="term" value="P:negative regulation of canonical Wnt signaling pathway"/>
    <property type="evidence" value="ECO:0007669"/>
    <property type="project" value="InterPro"/>
</dbReference>
<feature type="region of interest" description="Disordered" evidence="8">
    <location>
        <begin position="287"/>
        <end position="311"/>
    </location>
</feature>
<feature type="compositionally biased region" description="Polar residues" evidence="8">
    <location>
        <begin position="70"/>
        <end position="80"/>
    </location>
</feature>
<feature type="compositionally biased region" description="Polar residues" evidence="8">
    <location>
        <begin position="532"/>
        <end position="541"/>
    </location>
</feature>
<dbReference type="Gene3D" id="2.40.240.130">
    <property type="match status" value="1"/>
</dbReference>
<dbReference type="InterPro" id="IPR044926">
    <property type="entry name" value="RGS_subdomain_2"/>
</dbReference>
<dbReference type="OrthoDB" id="10007451at2759"/>
<dbReference type="Pfam" id="PF00778">
    <property type="entry name" value="DIX"/>
    <property type="match status" value="1"/>
</dbReference>
<comment type="subcellular location">
    <subcellularLocation>
        <location evidence="1">Cytoplasm</location>
    </subcellularLocation>
</comment>
<dbReference type="SUPFAM" id="SSF48097">
    <property type="entry name" value="Regulator of G-protein signaling, RGS"/>
    <property type="match status" value="1"/>
</dbReference>
<evidence type="ECO:0000256" key="7">
    <source>
        <dbReference type="PROSITE-ProRule" id="PRU00069"/>
    </source>
</evidence>
<dbReference type="InterPro" id="IPR032101">
    <property type="entry name" value="Axin_TNKS-bd"/>
</dbReference>
<evidence type="ECO:0000313" key="11">
    <source>
        <dbReference type="EMBL" id="VDI12311.1"/>
    </source>
</evidence>
<keyword evidence="3" id="KW-0597">Phosphoprotein</keyword>
<dbReference type="PROSITE" id="PS50132">
    <property type="entry name" value="RGS"/>
    <property type="match status" value="1"/>
</dbReference>
<keyword evidence="5" id="KW-0013">ADP-ribosylation</keyword>